<dbReference type="Proteomes" id="UP001224392">
    <property type="component" value="Unassembled WGS sequence"/>
</dbReference>
<gene>
    <name evidence="2" type="ORF">MNKW57_23460</name>
</gene>
<dbReference type="InterPro" id="IPR017926">
    <property type="entry name" value="GATASE"/>
</dbReference>
<protein>
    <submittedName>
        <fullName evidence="2">Amidotransferase</fullName>
    </submittedName>
</protein>
<dbReference type="EMBL" id="BSYJ01000004">
    <property type="protein sequence ID" value="GMG88025.1"/>
    <property type="molecule type" value="Genomic_DNA"/>
</dbReference>
<dbReference type="PANTHER" id="PTHR42695">
    <property type="entry name" value="GLUTAMINE AMIDOTRANSFERASE YLR126C-RELATED"/>
    <property type="match status" value="1"/>
</dbReference>
<dbReference type="RefSeq" id="WP_285764633.1">
    <property type="nucleotide sequence ID" value="NZ_BSYJ01000004.1"/>
</dbReference>
<comment type="caution">
    <text evidence="2">The sequence shown here is derived from an EMBL/GenBank/DDBJ whole genome shotgun (WGS) entry which is preliminary data.</text>
</comment>
<proteinExistence type="predicted"/>
<dbReference type="InterPro" id="IPR044992">
    <property type="entry name" value="ChyE-like"/>
</dbReference>
<evidence type="ECO:0000313" key="2">
    <source>
        <dbReference type="EMBL" id="GMG88025.1"/>
    </source>
</evidence>
<feature type="domain" description="Glutamine amidotransferase" evidence="1">
    <location>
        <begin position="53"/>
        <end position="188"/>
    </location>
</feature>
<dbReference type="SUPFAM" id="SSF52317">
    <property type="entry name" value="Class I glutamine amidotransferase-like"/>
    <property type="match status" value="1"/>
</dbReference>
<dbReference type="Pfam" id="PF00117">
    <property type="entry name" value="GATase"/>
    <property type="match status" value="1"/>
</dbReference>
<dbReference type="CDD" id="cd01741">
    <property type="entry name" value="GATase1_1"/>
    <property type="match status" value="1"/>
</dbReference>
<keyword evidence="3" id="KW-1185">Reference proteome</keyword>
<reference evidence="2 3" key="1">
    <citation type="submission" date="2023-04" db="EMBL/GenBank/DDBJ databases">
        <title>Marinobulbifer ophiurae gen. nov., sp. Nov., isolate from tissue of brittle star Ophioplocus japonicus.</title>
        <authorList>
            <person name="Kawano K."/>
            <person name="Sawayama S."/>
            <person name="Nakagawa S."/>
        </authorList>
    </citation>
    <scope>NUCLEOTIDE SEQUENCE [LARGE SCALE GENOMIC DNA]</scope>
    <source>
        <strain evidence="2 3">NKW57</strain>
    </source>
</reference>
<evidence type="ECO:0000259" key="1">
    <source>
        <dbReference type="Pfam" id="PF00117"/>
    </source>
</evidence>
<dbReference type="PROSITE" id="PS51273">
    <property type="entry name" value="GATASE_TYPE_1"/>
    <property type="match status" value="1"/>
</dbReference>
<dbReference type="PANTHER" id="PTHR42695:SF5">
    <property type="entry name" value="GLUTAMINE AMIDOTRANSFERASE YLR126C-RELATED"/>
    <property type="match status" value="1"/>
</dbReference>
<name>A0ABQ6M182_9GAMM</name>
<sequence>MKIGVLKTDDVREQLVGEFGEYPAMFERLLREQDEALEFVTYEVQHGQYPADIDEVDAYLITGSKTGVYDDKPWIPPLMEFVQKLNQRQKPTLGICFGHQIIAHALGGKTRKSAKGWGVGVHSYEMQETPDWMGHKPEGFSLLVSHQDQVEEIPQNTRVLASSDFCPYALLQVGEHMLTMQAHPEFTKPYSKSLMELRREAFGDEVVEKGVASLKNDIHEQVVARWMVEFLHSATRA</sequence>
<dbReference type="Gene3D" id="3.40.50.880">
    <property type="match status" value="1"/>
</dbReference>
<organism evidence="2 3">
    <name type="scientific">Biformimicrobium ophioploci</name>
    <dbReference type="NCBI Taxonomy" id="3036711"/>
    <lineage>
        <taxon>Bacteria</taxon>
        <taxon>Pseudomonadati</taxon>
        <taxon>Pseudomonadota</taxon>
        <taxon>Gammaproteobacteria</taxon>
        <taxon>Cellvibrionales</taxon>
        <taxon>Microbulbiferaceae</taxon>
        <taxon>Biformimicrobium</taxon>
    </lineage>
</organism>
<dbReference type="InterPro" id="IPR029062">
    <property type="entry name" value="Class_I_gatase-like"/>
</dbReference>
<accession>A0ABQ6M182</accession>
<evidence type="ECO:0000313" key="3">
    <source>
        <dbReference type="Proteomes" id="UP001224392"/>
    </source>
</evidence>